<organism evidence="2 3">
    <name type="scientific">Peribacillus simplex</name>
    <dbReference type="NCBI Taxonomy" id="1478"/>
    <lineage>
        <taxon>Bacteria</taxon>
        <taxon>Bacillati</taxon>
        <taxon>Bacillota</taxon>
        <taxon>Bacilli</taxon>
        <taxon>Bacillales</taxon>
        <taxon>Bacillaceae</taxon>
        <taxon>Peribacillus</taxon>
    </lineage>
</organism>
<protein>
    <submittedName>
        <fullName evidence="2">Uncharacterized protein</fullName>
    </submittedName>
</protein>
<evidence type="ECO:0000313" key="2">
    <source>
        <dbReference type="EMBL" id="CEG30172.1"/>
    </source>
</evidence>
<keyword evidence="1" id="KW-1133">Transmembrane helix</keyword>
<dbReference type="AlphaFoldDB" id="A0AAN2PCQ3"/>
<accession>A0AAN2PCQ3</accession>
<reference evidence="2 3" key="1">
    <citation type="journal article" date="2014" name="Genome Announc.">
        <title>Genome Sequence of Bacillus simplex Strain P558, Isolated from a Human Fecal Sample.</title>
        <authorList>
            <person name="Croce O."/>
            <person name="Hugon P."/>
            <person name="Lagier J.C."/>
            <person name="Bibi F."/>
            <person name="Robert C."/>
            <person name="Azhar E.I."/>
            <person name="Raoult D."/>
            <person name="Fournier P.E."/>
        </authorList>
    </citation>
    <scope>NUCLEOTIDE SEQUENCE [LARGE SCALE GENOMIC DNA]</scope>
    <source>
        <strain evidence="2 3">P558</strain>
    </source>
</reference>
<proteinExistence type="predicted"/>
<keyword evidence="1" id="KW-0812">Transmembrane</keyword>
<keyword evidence="1" id="KW-0472">Membrane</keyword>
<keyword evidence="3" id="KW-1185">Reference proteome</keyword>
<dbReference type="EMBL" id="CCXW01000001">
    <property type="protein sequence ID" value="CEG30172.1"/>
    <property type="molecule type" value="Genomic_DNA"/>
</dbReference>
<gene>
    <name evidence="2" type="ORF">BN1180_00269</name>
</gene>
<dbReference type="Proteomes" id="UP000182110">
    <property type="component" value="Unassembled WGS sequence"/>
</dbReference>
<comment type="caution">
    <text evidence="2">The sequence shown here is derived from an EMBL/GenBank/DDBJ whole genome shotgun (WGS) entry which is preliminary data.</text>
</comment>
<name>A0AAN2PCQ3_9BACI</name>
<evidence type="ECO:0000256" key="1">
    <source>
        <dbReference type="SAM" id="Phobius"/>
    </source>
</evidence>
<feature type="transmembrane region" description="Helical" evidence="1">
    <location>
        <begin position="28"/>
        <end position="48"/>
    </location>
</feature>
<sequence length="69" mass="7840">MASKPFQRSFGGWFDISKDRKRSSWRNINGAAVAAPSISLIGSFNFHVPLFLLNDEKRMVIAMIDHDMI</sequence>
<evidence type="ECO:0000313" key="3">
    <source>
        <dbReference type="Proteomes" id="UP000182110"/>
    </source>
</evidence>